<evidence type="ECO:0000313" key="2">
    <source>
        <dbReference type="Proteomes" id="UP001334084"/>
    </source>
</evidence>
<accession>A0AAX4JAQ9</accession>
<reference evidence="1" key="1">
    <citation type="journal article" date="2024" name="BMC Genomics">
        <title>Functional annotation of a divergent genome using sequence and structure-based similarity.</title>
        <authorList>
            <person name="Svedberg D."/>
            <person name="Winiger R.R."/>
            <person name="Berg A."/>
            <person name="Sharma H."/>
            <person name="Tellgren-Roth C."/>
            <person name="Debrunner-Vossbrinck B.A."/>
            <person name="Vossbrinck C.R."/>
            <person name="Barandun J."/>
        </authorList>
    </citation>
    <scope>NUCLEOTIDE SEQUENCE</scope>
    <source>
        <strain evidence="1">Illinois isolate</strain>
    </source>
</reference>
<dbReference type="EMBL" id="CP142728">
    <property type="protein sequence ID" value="WUR03040.1"/>
    <property type="molecule type" value="Genomic_DNA"/>
</dbReference>
<protein>
    <submittedName>
        <fullName evidence="1">Pol polyprotein</fullName>
    </submittedName>
</protein>
<sequence>MENNNKQINRGDYIEFEIKIKNFTEIAKYLKAKIGGKMNSAEFIHNLKYVRQMQYEIILESYETIKTNLDQYANIENLEKEEFNKRLREIFFDSLAFNTARKLKDLKIYEVEEAMEYLLDLEEDLKKILTTIQCSKINNQKKTLQKPQYTKKNKK</sequence>
<dbReference type="GeneID" id="90540848"/>
<organism evidence="1 2">
    <name type="scientific">Vairimorpha necatrix</name>
    <dbReference type="NCBI Taxonomy" id="6039"/>
    <lineage>
        <taxon>Eukaryota</taxon>
        <taxon>Fungi</taxon>
        <taxon>Fungi incertae sedis</taxon>
        <taxon>Microsporidia</taxon>
        <taxon>Nosematidae</taxon>
        <taxon>Vairimorpha</taxon>
    </lineage>
</organism>
<proteinExistence type="predicted"/>
<evidence type="ECO:0000313" key="1">
    <source>
        <dbReference type="EMBL" id="WUR03040.1"/>
    </source>
</evidence>
<dbReference type="AlphaFoldDB" id="A0AAX4JAQ9"/>
<dbReference type="Proteomes" id="UP001334084">
    <property type="component" value="Chromosome 3"/>
</dbReference>
<dbReference type="RefSeq" id="XP_065329185.1">
    <property type="nucleotide sequence ID" value="XM_065473113.1"/>
</dbReference>
<gene>
    <name evidence="1" type="ORF">VNE69_03252</name>
</gene>
<keyword evidence="2" id="KW-1185">Reference proteome</keyword>
<dbReference type="KEGG" id="vnx:VNE69_03252"/>
<name>A0AAX4JAQ9_9MICR</name>